<protein>
    <submittedName>
        <fullName evidence="1">Uncharacterized protein</fullName>
    </submittedName>
</protein>
<name>X1TY27_9ZZZZ</name>
<reference evidence="1" key="1">
    <citation type="journal article" date="2014" name="Front. Microbiol.">
        <title>High frequency of phylogenetically diverse reductive dehalogenase-homologous genes in deep subseafloor sedimentary metagenomes.</title>
        <authorList>
            <person name="Kawai M."/>
            <person name="Futagami T."/>
            <person name="Toyoda A."/>
            <person name="Takaki Y."/>
            <person name="Nishi S."/>
            <person name="Hori S."/>
            <person name="Arai W."/>
            <person name="Tsubouchi T."/>
            <person name="Morono Y."/>
            <person name="Uchiyama I."/>
            <person name="Ito T."/>
            <person name="Fujiyama A."/>
            <person name="Inagaki F."/>
            <person name="Takami H."/>
        </authorList>
    </citation>
    <scope>NUCLEOTIDE SEQUENCE</scope>
    <source>
        <strain evidence="1">Expedition CK06-06</strain>
    </source>
</reference>
<comment type="caution">
    <text evidence="1">The sequence shown here is derived from an EMBL/GenBank/DDBJ whole genome shotgun (WGS) entry which is preliminary data.</text>
</comment>
<sequence>MVLNLRNLEETRAFYKVELKKEDLTERKRDKYLRALKIIEGLIKGKEKAGEKR</sequence>
<dbReference type="EMBL" id="BARW01028192">
    <property type="protein sequence ID" value="GAJ10233.1"/>
    <property type="molecule type" value="Genomic_DNA"/>
</dbReference>
<proteinExistence type="predicted"/>
<organism evidence="1">
    <name type="scientific">marine sediment metagenome</name>
    <dbReference type="NCBI Taxonomy" id="412755"/>
    <lineage>
        <taxon>unclassified sequences</taxon>
        <taxon>metagenomes</taxon>
        <taxon>ecological metagenomes</taxon>
    </lineage>
</organism>
<accession>X1TY27</accession>
<gene>
    <name evidence="1" type="ORF">S12H4_45571</name>
</gene>
<evidence type="ECO:0000313" key="1">
    <source>
        <dbReference type="EMBL" id="GAJ10233.1"/>
    </source>
</evidence>
<dbReference type="AlphaFoldDB" id="X1TY27"/>